<name>A0A3B0PW39_9BACT</name>
<evidence type="ECO:0000256" key="1">
    <source>
        <dbReference type="ARBA" id="ARBA00022884"/>
    </source>
</evidence>
<dbReference type="PANTHER" id="PTHR42698">
    <property type="entry name" value="GTPASE ERA"/>
    <property type="match status" value="1"/>
</dbReference>
<dbReference type="Proteomes" id="UP000257559">
    <property type="component" value="Chromosome"/>
</dbReference>
<dbReference type="SUPFAM" id="SSF54814">
    <property type="entry name" value="Prokaryotic type KH domain (KH-domain type II)"/>
    <property type="match status" value="1"/>
</dbReference>
<feature type="non-terminal residue" evidence="4">
    <location>
        <position position="179"/>
    </location>
</feature>
<reference evidence="5" key="1">
    <citation type="submission" date="2018-06" db="EMBL/GenBank/DDBJ databases">
        <authorList>
            <consortium name="Pathogen Informatics"/>
        </authorList>
    </citation>
    <scope>NUCLEOTIDE SEQUENCE [LARGE SCALE GENOMIC DNA]</scope>
    <source>
        <strain evidence="5">NCTC10132</strain>
    </source>
</reference>
<feature type="domain" description="KH type-2" evidence="3">
    <location>
        <begin position="100"/>
        <end position="177"/>
    </location>
</feature>
<dbReference type="PROSITE" id="PS50823">
    <property type="entry name" value="KH_TYPE_2"/>
    <property type="match status" value="1"/>
</dbReference>
<dbReference type="GO" id="GO:0005525">
    <property type="term" value="F:GTP binding"/>
    <property type="evidence" value="ECO:0007669"/>
    <property type="project" value="InterPro"/>
</dbReference>
<dbReference type="PANTHER" id="PTHR42698:SF1">
    <property type="entry name" value="GTPASE ERA, MITOCHONDRIAL"/>
    <property type="match status" value="1"/>
</dbReference>
<gene>
    <name evidence="4" type="primary">era_2</name>
    <name evidence="4" type="ORF">NCTC10132_00870</name>
</gene>
<keyword evidence="5" id="KW-1185">Reference proteome</keyword>
<keyword evidence="1 2" id="KW-0694">RNA-binding</keyword>
<accession>A0A3B0PW39</accession>
<evidence type="ECO:0000256" key="2">
    <source>
        <dbReference type="PROSITE-ProRule" id="PRU00118"/>
    </source>
</evidence>
<evidence type="ECO:0000313" key="5">
    <source>
        <dbReference type="Proteomes" id="UP000257559"/>
    </source>
</evidence>
<organism evidence="4 5">
    <name type="scientific">Mycoplasmopsis edwardii</name>
    <dbReference type="NCBI Taxonomy" id="53558"/>
    <lineage>
        <taxon>Bacteria</taxon>
        <taxon>Bacillati</taxon>
        <taxon>Mycoplasmatota</taxon>
        <taxon>Mycoplasmoidales</taxon>
        <taxon>Metamycoplasmataceae</taxon>
        <taxon>Mycoplasmopsis</taxon>
    </lineage>
</organism>
<dbReference type="GO" id="GO:0019843">
    <property type="term" value="F:rRNA binding"/>
    <property type="evidence" value="ECO:0007669"/>
    <property type="project" value="TreeGrafter"/>
</dbReference>
<dbReference type="InterPro" id="IPR005662">
    <property type="entry name" value="GTPase_Era-like"/>
</dbReference>
<sequence>MILEKISNHPHKIAVVSKVSKIKGNPEVMTRKIQELSEYNFEHIVSTDVNNLNSIYSLIDLIKDNYSYEGEAQYDEDYVTDKTVRFLAKEIIRESAINALYDELPHSIAVEILEFNEDDPDHTIIDGIIYVKKDSQKGMVIGKNASKIKEIGKIARIKIMQQLQTKVTLTLKVKVAKKW</sequence>
<dbReference type="GO" id="GO:0005829">
    <property type="term" value="C:cytosol"/>
    <property type="evidence" value="ECO:0007669"/>
    <property type="project" value="TreeGrafter"/>
</dbReference>
<protein>
    <submittedName>
        <fullName evidence="4">GTP-binding protein</fullName>
    </submittedName>
</protein>
<dbReference type="InterPro" id="IPR004044">
    <property type="entry name" value="KH_dom_type_2"/>
</dbReference>
<dbReference type="InterPro" id="IPR009019">
    <property type="entry name" value="KH_sf_prok-type"/>
</dbReference>
<dbReference type="InterPro" id="IPR015946">
    <property type="entry name" value="KH_dom-like_a/b"/>
</dbReference>
<evidence type="ECO:0000313" key="4">
    <source>
        <dbReference type="EMBL" id="SYV97504.1"/>
    </source>
</evidence>
<dbReference type="Pfam" id="PF07650">
    <property type="entry name" value="KH_2"/>
    <property type="match status" value="1"/>
</dbReference>
<dbReference type="GO" id="GO:0043024">
    <property type="term" value="F:ribosomal small subunit binding"/>
    <property type="evidence" value="ECO:0007669"/>
    <property type="project" value="TreeGrafter"/>
</dbReference>
<dbReference type="GO" id="GO:0000028">
    <property type="term" value="P:ribosomal small subunit assembly"/>
    <property type="evidence" value="ECO:0007669"/>
    <property type="project" value="TreeGrafter"/>
</dbReference>
<dbReference type="EMBL" id="LS991951">
    <property type="protein sequence ID" value="SYV97504.1"/>
    <property type="molecule type" value="Genomic_DNA"/>
</dbReference>
<evidence type="ECO:0000259" key="3">
    <source>
        <dbReference type="PROSITE" id="PS50823"/>
    </source>
</evidence>
<dbReference type="NCBIfam" id="TIGR00436">
    <property type="entry name" value="era"/>
    <property type="match status" value="1"/>
</dbReference>
<dbReference type="Gene3D" id="3.30.300.20">
    <property type="match status" value="1"/>
</dbReference>
<dbReference type="CDD" id="cd22534">
    <property type="entry name" value="KH-II_Era"/>
    <property type="match status" value="1"/>
</dbReference>
<proteinExistence type="predicted"/>
<dbReference type="AlphaFoldDB" id="A0A3B0PW39"/>
<dbReference type="KEGG" id="medw:NCTC10132_00870"/>